<keyword evidence="3" id="KW-1185">Reference proteome</keyword>
<evidence type="ECO:0000313" key="2">
    <source>
        <dbReference type="EMBL" id="RBR25378.1"/>
    </source>
</evidence>
<protein>
    <recommendedName>
        <fullName evidence="4">HNH nuclease domain-containing protein</fullName>
    </recommendedName>
</protein>
<comment type="caution">
    <text evidence="2">The sequence shown here is derived from an EMBL/GenBank/DDBJ whole genome shotgun (WGS) entry which is preliminary data.</text>
</comment>
<dbReference type="EMBL" id="QKXC01000039">
    <property type="protein sequence ID" value="RBR25378.1"/>
    <property type="molecule type" value="Genomic_DNA"/>
</dbReference>
<evidence type="ECO:0000313" key="3">
    <source>
        <dbReference type="Proteomes" id="UP000253153"/>
    </source>
</evidence>
<dbReference type="Proteomes" id="UP000253153">
    <property type="component" value="Unassembled WGS sequence"/>
</dbReference>
<dbReference type="AlphaFoldDB" id="A0A366S8Y5"/>
<evidence type="ECO:0000256" key="1">
    <source>
        <dbReference type="SAM" id="MobiDB-lite"/>
    </source>
</evidence>
<organism evidence="2 3">
    <name type="scientific">Fusarium coffeatum</name>
    <dbReference type="NCBI Taxonomy" id="231269"/>
    <lineage>
        <taxon>Eukaryota</taxon>
        <taxon>Fungi</taxon>
        <taxon>Dikarya</taxon>
        <taxon>Ascomycota</taxon>
        <taxon>Pezizomycotina</taxon>
        <taxon>Sordariomycetes</taxon>
        <taxon>Hypocreomycetidae</taxon>
        <taxon>Hypocreales</taxon>
        <taxon>Nectriaceae</taxon>
        <taxon>Fusarium</taxon>
        <taxon>Fusarium incarnatum-equiseti species complex</taxon>
    </lineage>
</organism>
<gene>
    <name evidence="2" type="ORF">FIESC28_01815</name>
</gene>
<feature type="region of interest" description="Disordered" evidence="1">
    <location>
        <begin position="409"/>
        <end position="436"/>
    </location>
</feature>
<feature type="compositionally biased region" description="Low complexity" evidence="1">
    <location>
        <begin position="415"/>
        <end position="425"/>
    </location>
</feature>
<proteinExistence type="predicted"/>
<evidence type="ECO:0008006" key="4">
    <source>
        <dbReference type="Google" id="ProtNLM"/>
    </source>
</evidence>
<dbReference type="GeneID" id="41991261"/>
<dbReference type="RefSeq" id="XP_031019969.1">
    <property type="nucleotide sequence ID" value="XM_031155965.1"/>
</dbReference>
<reference evidence="2 3" key="1">
    <citation type="submission" date="2018-06" db="EMBL/GenBank/DDBJ databases">
        <title>Fusarium incarnatum-equiseti species complex species 28.</title>
        <authorList>
            <person name="Gardiner D.M."/>
        </authorList>
    </citation>
    <scope>NUCLEOTIDE SEQUENCE [LARGE SCALE GENOMIC DNA]</scope>
    <source>
        <strain evidence="2 3">FIESC_28</strain>
    </source>
</reference>
<sequence length="436" mass="49697">MSSSKLFQIPRHDPIRLPYPLGEDFAASLPHRLNYAKGLQNEVEKLYPEFRFHVEHHALCLIATSRHFPKGGALSLGLPESILKRLLEGVSPFAKHYMLHSSPLNKADFQATWGHAFYRAPIERPELTDEYVQEATFEELKQSMYYEQRYQTSPGLKSLSTHNDYEDNECRHRDGNVCQISNWEEETTDPYIFSFIPPGWNNTVDNSNATGNLSPSGRILTDVDLLDNVVSPNALGMTHKAWNMICVHADLFRVLSDGWCALKYEKTEPRNDKKVDVVCRFYWMPQLEPRFNKMANGTAEVYALLEEFNLFFEAKCPPPPVYPSDSEVSPDSGDVVKLKREEADVPKTIAAIKVHWNCVLYTALCGGAGRSQFLTGMDQRDGSVKAWDKEFMAVRDQVERNHRVEDMTWKRPGRSEYGTESTGRTTESEADFARGA</sequence>
<dbReference type="OrthoDB" id="5090720at2759"/>
<accession>A0A366S8Y5</accession>
<name>A0A366S8Y5_9HYPO</name>